<dbReference type="AlphaFoldDB" id="A0AAV2H8V4"/>
<organism evidence="2 3">
    <name type="scientific">Lymnaea stagnalis</name>
    <name type="common">Great pond snail</name>
    <name type="synonym">Helix stagnalis</name>
    <dbReference type="NCBI Taxonomy" id="6523"/>
    <lineage>
        <taxon>Eukaryota</taxon>
        <taxon>Metazoa</taxon>
        <taxon>Spiralia</taxon>
        <taxon>Lophotrochozoa</taxon>
        <taxon>Mollusca</taxon>
        <taxon>Gastropoda</taxon>
        <taxon>Heterobranchia</taxon>
        <taxon>Euthyneura</taxon>
        <taxon>Panpulmonata</taxon>
        <taxon>Hygrophila</taxon>
        <taxon>Lymnaeoidea</taxon>
        <taxon>Lymnaeidae</taxon>
        <taxon>Lymnaea</taxon>
    </lineage>
</organism>
<protein>
    <recommendedName>
        <fullName evidence="4">Secreted protein</fullName>
    </recommendedName>
</protein>
<sequence>MAIKSIATVMIFLWLANCAQMGHGEPILRTVIILQLQLYFRLLDGCAPYNKPVIPDYPADEGIDACGGVKNGLQKVIVGYKEYRCCTKASYYLRLRSGKWTCEHTSHFVK</sequence>
<keyword evidence="3" id="KW-1185">Reference proteome</keyword>
<gene>
    <name evidence="2" type="ORF">GSLYS_00004277001</name>
</gene>
<accession>A0AAV2H8V4</accession>
<name>A0AAV2H8V4_LYMST</name>
<dbReference type="Proteomes" id="UP001497497">
    <property type="component" value="Unassembled WGS sequence"/>
</dbReference>
<evidence type="ECO:0000313" key="3">
    <source>
        <dbReference type="Proteomes" id="UP001497497"/>
    </source>
</evidence>
<comment type="caution">
    <text evidence="2">The sequence shown here is derived from an EMBL/GenBank/DDBJ whole genome shotgun (WGS) entry which is preliminary data.</text>
</comment>
<dbReference type="EMBL" id="CAXITT010000062">
    <property type="protein sequence ID" value="CAL1530144.1"/>
    <property type="molecule type" value="Genomic_DNA"/>
</dbReference>
<proteinExistence type="predicted"/>
<evidence type="ECO:0000313" key="2">
    <source>
        <dbReference type="EMBL" id="CAL1530144.1"/>
    </source>
</evidence>
<feature type="chain" id="PRO_5043943052" description="Secreted protein" evidence="1">
    <location>
        <begin position="25"/>
        <end position="110"/>
    </location>
</feature>
<evidence type="ECO:0008006" key="4">
    <source>
        <dbReference type="Google" id="ProtNLM"/>
    </source>
</evidence>
<keyword evidence="1" id="KW-0732">Signal</keyword>
<evidence type="ECO:0000256" key="1">
    <source>
        <dbReference type="SAM" id="SignalP"/>
    </source>
</evidence>
<reference evidence="2 3" key="1">
    <citation type="submission" date="2024-04" db="EMBL/GenBank/DDBJ databases">
        <authorList>
            <consortium name="Genoscope - CEA"/>
            <person name="William W."/>
        </authorList>
    </citation>
    <scope>NUCLEOTIDE SEQUENCE [LARGE SCALE GENOMIC DNA]</scope>
</reference>
<feature type="signal peptide" evidence="1">
    <location>
        <begin position="1"/>
        <end position="24"/>
    </location>
</feature>